<feature type="transmembrane region" description="Helical" evidence="6">
    <location>
        <begin position="18"/>
        <end position="38"/>
    </location>
</feature>
<accession>A0A378LQ77</accession>
<comment type="similarity">
    <text evidence="3">Belongs to the methyl-accepting chemotaxis (MCP) protein family.</text>
</comment>
<dbReference type="GO" id="GO:0016020">
    <property type="term" value="C:membrane"/>
    <property type="evidence" value="ECO:0007669"/>
    <property type="project" value="UniProtKB-SubCell"/>
</dbReference>
<evidence type="ECO:0000313" key="10">
    <source>
        <dbReference type="Proteomes" id="UP000255297"/>
    </source>
</evidence>
<dbReference type="PRINTS" id="PR00260">
    <property type="entry name" value="CHEMTRNSDUCR"/>
</dbReference>
<dbReference type="Proteomes" id="UP000255297">
    <property type="component" value="Unassembled WGS sequence"/>
</dbReference>
<evidence type="ECO:0000256" key="3">
    <source>
        <dbReference type="ARBA" id="ARBA00029447"/>
    </source>
</evidence>
<keyword evidence="5" id="KW-0175">Coiled coil</keyword>
<dbReference type="Gene3D" id="6.10.340.10">
    <property type="match status" value="1"/>
</dbReference>
<protein>
    <submittedName>
        <fullName evidence="9">Methyl-accepting chemotaxis sensory transducer</fullName>
    </submittedName>
</protein>
<dbReference type="InterPro" id="IPR004090">
    <property type="entry name" value="Chemotax_Me-accpt_rcpt"/>
</dbReference>
<dbReference type="Pfam" id="PF00015">
    <property type="entry name" value="MCPsignal"/>
    <property type="match status" value="1"/>
</dbReference>
<comment type="subcellular location">
    <subcellularLocation>
        <location evidence="1">Membrane</location>
    </subcellularLocation>
</comment>
<keyword evidence="2 4" id="KW-0807">Transducer</keyword>
<feature type="domain" description="HAMP" evidence="8">
    <location>
        <begin position="226"/>
        <end position="278"/>
    </location>
</feature>
<dbReference type="PROSITE" id="PS50885">
    <property type="entry name" value="HAMP"/>
    <property type="match status" value="1"/>
</dbReference>
<dbReference type="STRING" id="1122170.GCA_000701265_02837"/>
<feature type="coiled-coil region" evidence="5">
    <location>
        <begin position="266"/>
        <end position="300"/>
    </location>
</feature>
<keyword evidence="6" id="KW-0472">Membrane</keyword>
<dbReference type="SMART" id="SM00283">
    <property type="entry name" value="MA"/>
    <property type="match status" value="1"/>
</dbReference>
<dbReference type="OrthoDB" id="9177152at2"/>
<dbReference type="SMART" id="SM00304">
    <property type="entry name" value="HAMP"/>
    <property type="match status" value="2"/>
</dbReference>
<dbReference type="GO" id="GO:0006935">
    <property type="term" value="P:chemotaxis"/>
    <property type="evidence" value="ECO:0007669"/>
    <property type="project" value="InterPro"/>
</dbReference>
<evidence type="ECO:0000256" key="4">
    <source>
        <dbReference type="PROSITE-ProRule" id="PRU00284"/>
    </source>
</evidence>
<dbReference type="PANTHER" id="PTHR32089:SF112">
    <property type="entry name" value="LYSOZYME-LIKE PROTEIN-RELATED"/>
    <property type="match status" value="1"/>
</dbReference>
<evidence type="ECO:0000256" key="6">
    <source>
        <dbReference type="SAM" id="Phobius"/>
    </source>
</evidence>
<dbReference type="AlphaFoldDB" id="A0A378LQ77"/>
<feature type="domain" description="Methyl-accepting transducer" evidence="7">
    <location>
        <begin position="349"/>
        <end position="585"/>
    </location>
</feature>
<evidence type="ECO:0000256" key="1">
    <source>
        <dbReference type="ARBA" id="ARBA00004370"/>
    </source>
</evidence>
<keyword evidence="10" id="KW-1185">Reference proteome</keyword>
<evidence type="ECO:0000259" key="8">
    <source>
        <dbReference type="PROSITE" id="PS50885"/>
    </source>
</evidence>
<dbReference type="RefSeq" id="WP_031563864.1">
    <property type="nucleotide sequence ID" value="NZ_CAAAIS010000002.1"/>
</dbReference>
<evidence type="ECO:0000259" key="7">
    <source>
        <dbReference type="PROSITE" id="PS50111"/>
    </source>
</evidence>
<keyword evidence="6" id="KW-1133">Transmembrane helix</keyword>
<dbReference type="GO" id="GO:0007165">
    <property type="term" value="P:signal transduction"/>
    <property type="evidence" value="ECO:0007669"/>
    <property type="project" value="UniProtKB-KW"/>
</dbReference>
<dbReference type="PANTHER" id="PTHR32089">
    <property type="entry name" value="METHYL-ACCEPTING CHEMOTAXIS PROTEIN MCPB"/>
    <property type="match status" value="1"/>
</dbReference>
<dbReference type="SUPFAM" id="SSF58104">
    <property type="entry name" value="Methyl-accepting chemotaxis protein (MCP) signaling domain"/>
    <property type="match status" value="1"/>
</dbReference>
<evidence type="ECO:0000256" key="5">
    <source>
        <dbReference type="SAM" id="Coils"/>
    </source>
</evidence>
<reference evidence="9 10" key="1">
    <citation type="submission" date="2018-06" db="EMBL/GenBank/DDBJ databases">
        <authorList>
            <consortium name="Pathogen Informatics"/>
            <person name="Doyle S."/>
        </authorList>
    </citation>
    <scope>NUCLEOTIDE SEQUENCE [LARGE SCALE GENOMIC DNA]</scope>
    <source>
        <strain evidence="9 10">NCTC11532</strain>
    </source>
</reference>
<dbReference type="EMBL" id="UGPB01000001">
    <property type="protein sequence ID" value="STY28500.1"/>
    <property type="molecule type" value="Genomic_DNA"/>
</dbReference>
<name>A0A378LQ77_9GAMM</name>
<dbReference type="InterPro" id="IPR003660">
    <property type="entry name" value="HAMP_dom"/>
</dbReference>
<dbReference type="PROSITE" id="PS50111">
    <property type="entry name" value="CHEMOTAXIS_TRANSDUC_2"/>
    <property type="match status" value="1"/>
</dbReference>
<feature type="transmembrane region" description="Helical" evidence="6">
    <location>
        <begin position="206"/>
        <end position="224"/>
    </location>
</feature>
<proteinExistence type="inferred from homology"/>
<dbReference type="InterPro" id="IPR004089">
    <property type="entry name" value="MCPsignal_dom"/>
</dbReference>
<dbReference type="Gene3D" id="1.10.287.950">
    <property type="entry name" value="Methyl-accepting chemotaxis protein"/>
    <property type="match status" value="1"/>
</dbReference>
<keyword evidence="6" id="KW-0812">Transmembrane</keyword>
<dbReference type="GO" id="GO:0004888">
    <property type="term" value="F:transmembrane signaling receptor activity"/>
    <property type="evidence" value="ECO:0007669"/>
    <property type="project" value="InterPro"/>
</dbReference>
<sequence length="621" mass="69420">MTHIADKEGFILSIRSRLLIGFTSLCLPILILILLLILKINSIMQLSQKLELASLPQNLDSEIYQLQDIIDHWETAGDPKDQEYFMHKWEEINKTQRQWNKIMNSEVLQDELLQKKWEQLRRFYGPLHELQSTLMNAAKNANNTNDVQLIRNKANIMMDQMIDLIDGQYSPESGKRTGGLSNALLSEMSKTTHIIYQTVANLKQSAFWLFIFALALIFIVPYVTQRSILGAVDYVINIAKRIAAGERNVPIKLRSTGRLGKLIVSLKTMQEAIAANDEALRQQEKESRELYEQLLESSKKFREYSSKVAAGDLRERLVLEENELLYHLGQDLNSMADGLSLITRNITSASGDIVSKVKTVITSADEQSESINSQVSAIHVITTSLEEIDKSSKQTMAKAQALREAAKNTYEQGKLGAESIERSIQGIRASEEKMELIAQTILDLNKHTQQIGDITRVVNTLAQQSKMLALNASIEALKAGEAGKGFVAVATEVRNLAEQSEQSTVQVQKILDDIQHATEKAVQVTEEGAKTLDAGTKLIGKSGQVIQTLSKMIHDASIASQHIEIAIRQEAVGIEQIVESMGEINRTTSLFSTGIHEMMTFIHHLDEIAKQLKNDVGVYKV</sequence>
<gene>
    <name evidence="9" type="primary">frzCD_1</name>
    <name evidence="9" type="ORF">NCTC11532_00675</name>
</gene>
<evidence type="ECO:0000256" key="2">
    <source>
        <dbReference type="ARBA" id="ARBA00023224"/>
    </source>
</evidence>
<organism evidence="9 10">
    <name type="scientific">Legionella wadsworthii</name>
    <dbReference type="NCBI Taxonomy" id="28088"/>
    <lineage>
        <taxon>Bacteria</taxon>
        <taxon>Pseudomonadati</taxon>
        <taxon>Pseudomonadota</taxon>
        <taxon>Gammaproteobacteria</taxon>
        <taxon>Legionellales</taxon>
        <taxon>Legionellaceae</taxon>
        <taxon>Legionella</taxon>
    </lineage>
</organism>
<evidence type="ECO:0000313" key="9">
    <source>
        <dbReference type="EMBL" id="STY28500.1"/>
    </source>
</evidence>